<keyword evidence="3" id="KW-1185">Reference proteome</keyword>
<organism evidence="2 3">
    <name type="scientific">Besnoitia besnoiti</name>
    <name type="common">Apicomplexan protozoan</name>
    <dbReference type="NCBI Taxonomy" id="94643"/>
    <lineage>
        <taxon>Eukaryota</taxon>
        <taxon>Sar</taxon>
        <taxon>Alveolata</taxon>
        <taxon>Apicomplexa</taxon>
        <taxon>Conoidasida</taxon>
        <taxon>Coccidia</taxon>
        <taxon>Eucoccidiorida</taxon>
        <taxon>Eimeriorina</taxon>
        <taxon>Sarcocystidae</taxon>
        <taxon>Besnoitia</taxon>
    </lineage>
</organism>
<dbReference type="VEuPathDB" id="ToxoDB:BESB_022640"/>
<dbReference type="RefSeq" id="XP_029215781.1">
    <property type="nucleotide sequence ID" value="XM_029360966.1"/>
</dbReference>
<feature type="region of interest" description="Disordered" evidence="1">
    <location>
        <begin position="812"/>
        <end position="888"/>
    </location>
</feature>
<feature type="region of interest" description="Disordered" evidence="1">
    <location>
        <begin position="474"/>
        <end position="516"/>
    </location>
</feature>
<evidence type="ECO:0000313" key="3">
    <source>
        <dbReference type="Proteomes" id="UP000224006"/>
    </source>
</evidence>
<feature type="region of interest" description="Disordered" evidence="1">
    <location>
        <begin position="691"/>
        <end position="731"/>
    </location>
</feature>
<dbReference type="PANTHER" id="PTHR16216">
    <property type="entry name" value="DYNEIN ASSEMBLY FACTOR 5, AXONEMAL"/>
    <property type="match status" value="1"/>
</dbReference>
<feature type="compositionally biased region" description="Basic and acidic residues" evidence="1">
    <location>
        <begin position="1572"/>
        <end position="1591"/>
    </location>
</feature>
<feature type="compositionally biased region" description="Basic and acidic residues" evidence="1">
    <location>
        <begin position="1141"/>
        <end position="1157"/>
    </location>
</feature>
<feature type="compositionally biased region" description="Low complexity" evidence="1">
    <location>
        <begin position="1442"/>
        <end position="1464"/>
    </location>
</feature>
<feature type="compositionally biased region" description="Basic and acidic residues" evidence="1">
    <location>
        <begin position="843"/>
        <end position="857"/>
    </location>
</feature>
<reference evidence="2 3" key="1">
    <citation type="submission" date="2017-09" db="EMBL/GenBank/DDBJ databases">
        <title>Genome sequencing of Besnoitia besnoiti strain Bb-Ger1.</title>
        <authorList>
            <person name="Schares G."/>
            <person name="Venepally P."/>
            <person name="Lorenzi H.A."/>
        </authorList>
    </citation>
    <scope>NUCLEOTIDE SEQUENCE [LARGE SCALE GENOMIC DNA]</scope>
    <source>
        <strain evidence="2 3">Bb-Ger1</strain>
    </source>
</reference>
<dbReference type="InterPro" id="IPR011989">
    <property type="entry name" value="ARM-like"/>
</dbReference>
<dbReference type="SUPFAM" id="SSF48371">
    <property type="entry name" value="ARM repeat"/>
    <property type="match status" value="2"/>
</dbReference>
<feature type="compositionally biased region" description="Basic and acidic residues" evidence="1">
    <location>
        <begin position="1543"/>
        <end position="1565"/>
    </location>
</feature>
<dbReference type="Proteomes" id="UP000224006">
    <property type="component" value="Chromosome XII"/>
</dbReference>
<name>A0A2A9M8P9_BESBE</name>
<evidence type="ECO:0000313" key="2">
    <source>
        <dbReference type="EMBL" id="PFH31772.1"/>
    </source>
</evidence>
<protein>
    <recommendedName>
        <fullName evidence="4">HEAT repeat-containing protein</fullName>
    </recommendedName>
</protein>
<evidence type="ECO:0000256" key="1">
    <source>
        <dbReference type="SAM" id="MobiDB-lite"/>
    </source>
</evidence>
<feature type="compositionally biased region" description="Basic and acidic residues" evidence="1">
    <location>
        <begin position="697"/>
        <end position="721"/>
    </location>
</feature>
<dbReference type="PANTHER" id="PTHR16216:SF2">
    <property type="entry name" value="DYNEIN AXONEMAL ASSEMBLY FACTOR 5"/>
    <property type="match status" value="1"/>
</dbReference>
<evidence type="ECO:0008006" key="4">
    <source>
        <dbReference type="Google" id="ProtNLM"/>
    </source>
</evidence>
<feature type="compositionally biased region" description="Basic and acidic residues" evidence="1">
    <location>
        <begin position="1186"/>
        <end position="1205"/>
    </location>
</feature>
<dbReference type="InterPro" id="IPR052623">
    <property type="entry name" value="DAAF5"/>
</dbReference>
<feature type="region of interest" description="Disordered" evidence="1">
    <location>
        <begin position="1533"/>
        <end position="1608"/>
    </location>
</feature>
<dbReference type="KEGG" id="bbes:BESB_022640"/>
<dbReference type="OrthoDB" id="346447at2759"/>
<feature type="region of interest" description="Disordered" evidence="1">
    <location>
        <begin position="1139"/>
        <end position="1205"/>
    </location>
</feature>
<gene>
    <name evidence="2" type="ORF">BESB_022640</name>
</gene>
<dbReference type="InterPro" id="IPR016024">
    <property type="entry name" value="ARM-type_fold"/>
</dbReference>
<feature type="region of interest" description="Disordered" evidence="1">
    <location>
        <begin position="1429"/>
        <end position="1482"/>
    </location>
</feature>
<sequence length="1699" mass="182852">MASPAPARSSETEVLESESLKRQHRRDVNCLEDSNRQCRVKALERLSRLFLNNVSSLSPESSRAQRASASSGCPQHAMFCDAKHRVKPVCGCRITPSSCSDQAEERTSYSREELRRFFLTDIYGPCLRLVADATSDSCREAAVNLLRTCIVSLFDEEETILFMSKHRPELGCGRRKDARNASRGTRSYGPALVDTVQSRLSGHPFCEPSEEIRGALLLLLIAILEKAQPRALNGLARDRGSADGCGSIWPEDNQEATNPYPLEGCDSPDVWMKAESNGEVACATETAKLERNDEAKRGLWQVEDTCLDGLTQCALKALADHDPHNKQLSCRLIVLLARCLLDTLTAALAGCLRHQQRKVRWHALDALQYLFAAAPISWNCMADLMTSLSSLVQTEAVPSIRCKICGCVGYWYRALPVRYLKPHMAKMLGALVTCVAAEDANVKSYGVRVLQCIAAPSLRQLKAAAAAAACHERKGPRSDASQTSRLQKRDTDCETDSDSDASDASGDTAVKEKPSSVAFASDRQLLEESWAAAAVDAQPDFGSRTDACKKWFKDRASHALQPEEMLGDEAREAAAHRLMLVAELLNHFAEETVAWVLSADSALWRFSPEPGRSQQSLRTLRVLLDLLPPAALVSQLPAVLAYLCKTCQHVDCCPFAQPHQNHESPPQPARGSSGLLGFLLSLAAGEAAGAGMQEAAQVKERHPGASRGRERTPASAEAKEGEESELEPQSIQLHPGAVVRGNVLDSELAGVPSAMKSYLEVMREVLACAEAVATLVLPPVWLRILSAQMQAEEMFGEPYAQAADERLASSVFARQTPAESQDKKSDRKSGRRGASAEAANSDARADAEVDLQRRGEAPDGGCHGRPKRAEAAVGGVSAVDHSSSLSKKSETSTSRLYPLILLGRMLATVDVPLRGARTRGWWTDGDASFCLDLIGEFVEPTGAHGRRPADSPAAAALADPVTFFGRGACSGACGLASSEAASAAPCEDAALPYAAVCVTSAVRACRNVCRRLWPRVITILLRLRVAANVPASLVDACIQLLSVYSGQPERDMYRAYLAAFIEADRRMTPPPTSAGEAPADCAAAPVSSLIAPWTPSDPRRMILLHVLQQLRVSASTGATASGACAAGPAWTIRPNALGKQTHPEARPEAHLEARPDAGEEQEPAGASHRASSGSPSLSPCAGTESRSLRRERASAHARDAADTRGGRVGEVLSHWGYGGGELELEPPQSDAAKPLTTAPSEEWLRGLFAILERQARPEDVAPAVRVDVFAIVFELFANAEIATRCSLKYSSFVVDAIIQPNLRWRPGEAHAKLRNAALASLSAVLATLTAATQAPAGCEPDSPRACEDASGHPRVSAEKLEDAQTECRRLRETAGLPELLERLLPCLLSCLDDDGQPDTRMLTANILARLFSQMQRAVLKDRALCAGASSPSAASRGESPHSAGTARSDAARSTSSTRSRAGGATKKGERGGSGDATGEDPRSAQDYMSLCASLYAPLLQRLDDARNCVRLAAARALGEMLGLLLALKDQWRGTPSPQAPADGQEKAEALELGKEREPCTPREGEGLASDSALRKESHAVEAGESRLDETPAARLQGGEDCQQQKEDDDDARSQKWRWSCLEFLVKGLVTFVDEKDEELAKSVIQALEIAGRLEPALLLRESKATIGQSLCRGRYEALAEFAARLLKQDTVSRRRHCDA</sequence>
<dbReference type="GeneID" id="40307324"/>
<comment type="caution">
    <text evidence="2">The sequence shown here is derived from an EMBL/GenBank/DDBJ whole genome shotgun (WGS) entry which is preliminary data.</text>
</comment>
<dbReference type="EMBL" id="NWUJ01000013">
    <property type="protein sequence ID" value="PFH31772.1"/>
    <property type="molecule type" value="Genomic_DNA"/>
</dbReference>
<dbReference type="Gene3D" id="1.25.10.10">
    <property type="entry name" value="Leucine-rich Repeat Variant"/>
    <property type="match status" value="1"/>
</dbReference>
<feature type="region of interest" description="Disordered" evidence="1">
    <location>
        <begin position="1"/>
        <end position="20"/>
    </location>
</feature>
<proteinExistence type="predicted"/>
<accession>A0A2A9M8P9</accession>